<evidence type="ECO:0000313" key="2">
    <source>
        <dbReference type="EMBL" id="UOE34400.1"/>
    </source>
</evidence>
<dbReference type="EMBL" id="CP094534">
    <property type="protein sequence ID" value="UOE34400.1"/>
    <property type="molecule type" value="Genomic_DNA"/>
</dbReference>
<gene>
    <name evidence="2" type="ORF">MTP16_01790</name>
</gene>
<protein>
    <submittedName>
        <fullName evidence="2">Uncharacterized protein</fullName>
    </submittedName>
</protein>
<evidence type="ECO:0000256" key="1">
    <source>
        <dbReference type="SAM" id="MobiDB-lite"/>
    </source>
</evidence>
<dbReference type="RefSeq" id="WP_243515441.1">
    <property type="nucleotide sequence ID" value="NZ_CP094534.1"/>
</dbReference>
<keyword evidence="3" id="KW-1185">Reference proteome</keyword>
<reference evidence="2 3" key="1">
    <citation type="submission" date="2022-03" db="EMBL/GenBank/DDBJ databases">
        <title>Hymenobactersp. isolated from the air.</title>
        <authorList>
            <person name="Won M."/>
            <person name="Kwon S.-W."/>
        </authorList>
    </citation>
    <scope>NUCLEOTIDE SEQUENCE [LARGE SCALE GENOMIC DNA]</scope>
    <source>
        <strain evidence="2 3">KACC 22596</strain>
    </source>
</reference>
<feature type="region of interest" description="Disordered" evidence="1">
    <location>
        <begin position="1"/>
        <end position="49"/>
    </location>
</feature>
<sequence>MPAESPLIIEEAPTLNGSDVEAPELSDGAGSELFKKDGRLARRSQLGRA</sequence>
<evidence type="ECO:0000313" key="3">
    <source>
        <dbReference type="Proteomes" id="UP000831390"/>
    </source>
</evidence>
<dbReference type="Proteomes" id="UP000831390">
    <property type="component" value="Chromosome"/>
</dbReference>
<proteinExistence type="predicted"/>
<organism evidence="2 3">
    <name type="scientific">Hymenobacter monticola</name>
    <dbReference type="NCBI Taxonomy" id="1705399"/>
    <lineage>
        <taxon>Bacteria</taxon>
        <taxon>Pseudomonadati</taxon>
        <taxon>Bacteroidota</taxon>
        <taxon>Cytophagia</taxon>
        <taxon>Cytophagales</taxon>
        <taxon>Hymenobacteraceae</taxon>
        <taxon>Hymenobacter</taxon>
    </lineage>
</organism>
<accession>A0ABY4B5F9</accession>
<name>A0ABY4B5F9_9BACT</name>